<accession>W1NF75</accession>
<dbReference type="Pfam" id="PF02798">
    <property type="entry name" value="GST_N"/>
    <property type="match status" value="1"/>
</dbReference>
<dbReference type="PANTHER" id="PTHR11260:SF676">
    <property type="entry name" value="GLUTATHIONE S-TRANSFERASE U8"/>
    <property type="match status" value="1"/>
</dbReference>
<dbReference type="AlphaFoldDB" id="W1NF75"/>
<dbReference type="EC" id="2.5.1.18" evidence="1"/>
<evidence type="ECO:0000256" key="1">
    <source>
        <dbReference type="RuleBase" id="RU369102"/>
    </source>
</evidence>
<keyword evidence="1" id="KW-0963">Cytoplasm</keyword>
<dbReference type="Proteomes" id="UP000017836">
    <property type="component" value="Unassembled WGS sequence"/>
</dbReference>
<dbReference type="InterPro" id="IPR045073">
    <property type="entry name" value="Omega/Tau-like"/>
</dbReference>
<dbReference type="SUPFAM" id="SSF52833">
    <property type="entry name" value="Thioredoxin-like"/>
    <property type="match status" value="1"/>
</dbReference>
<dbReference type="EMBL" id="KI397513">
    <property type="protein sequence ID" value="ERM94462.1"/>
    <property type="molecule type" value="Genomic_DNA"/>
</dbReference>
<organism evidence="3 4">
    <name type="scientific">Amborella trichopoda</name>
    <dbReference type="NCBI Taxonomy" id="13333"/>
    <lineage>
        <taxon>Eukaryota</taxon>
        <taxon>Viridiplantae</taxon>
        <taxon>Streptophyta</taxon>
        <taxon>Embryophyta</taxon>
        <taxon>Tracheophyta</taxon>
        <taxon>Spermatophyta</taxon>
        <taxon>Magnoliopsida</taxon>
        <taxon>Amborellales</taxon>
        <taxon>Amborellaceae</taxon>
        <taxon>Amborella</taxon>
    </lineage>
</organism>
<comment type="similarity">
    <text evidence="1">Belongs to the GST superfamily.</text>
</comment>
<dbReference type="eggNOG" id="KOG0406">
    <property type="taxonomic scope" value="Eukaryota"/>
</dbReference>
<comment type="catalytic activity">
    <reaction evidence="1">
        <text>RX + glutathione = an S-substituted glutathione + a halide anion + H(+)</text>
        <dbReference type="Rhea" id="RHEA:16437"/>
        <dbReference type="ChEBI" id="CHEBI:15378"/>
        <dbReference type="ChEBI" id="CHEBI:16042"/>
        <dbReference type="ChEBI" id="CHEBI:17792"/>
        <dbReference type="ChEBI" id="CHEBI:57925"/>
        <dbReference type="ChEBI" id="CHEBI:90779"/>
        <dbReference type="EC" id="2.5.1.18"/>
    </reaction>
</comment>
<dbReference type="InterPro" id="IPR045074">
    <property type="entry name" value="GST_C_Tau"/>
</dbReference>
<comment type="function">
    <text evidence="1">Is involved in the conjugation of reduced glutathione to a wide number of exogenous and endogenous hydrophobic electrophiles.</text>
</comment>
<dbReference type="GO" id="GO:0006749">
    <property type="term" value="P:glutathione metabolic process"/>
    <property type="evidence" value="ECO:0000318"/>
    <property type="project" value="GO_Central"/>
</dbReference>
<evidence type="ECO:0000259" key="2">
    <source>
        <dbReference type="PROSITE" id="PS50404"/>
    </source>
</evidence>
<name>W1NF75_AMBTC</name>
<dbReference type="InterPro" id="IPR004045">
    <property type="entry name" value="Glutathione_S-Trfase_N"/>
</dbReference>
<dbReference type="Gene3D" id="1.20.1050.10">
    <property type="match status" value="1"/>
</dbReference>
<sequence>MASPEVKLFGIWASSFCVRIELVLKLKGIACEYTEEDLSNKSQLLLQLNPIHKKLVICCDNILASEGKEQEKAVTEFTNSLEVLDQGLLKDFRGGLPVFNGERRGFSDLVLSCSSGWHKVLEEIAGVKVIEAERNPTLYSWRSHFFELNVVKDTFPSHEKLLSYAKNKREKVLHIDTSLA</sequence>
<dbReference type="SUPFAM" id="SSF47616">
    <property type="entry name" value="GST C-terminal domain-like"/>
    <property type="match status" value="1"/>
</dbReference>
<keyword evidence="4" id="KW-1185">Reference proteome</keyword>
<dbReference type="OMA" id="IACEYTE"/>
<comment type="subcellular location">
    <subcellularLocation>
        <location evidence="1">Cytoplasm</location>
        <location evidence="1">Cytosol</location>
    </subcellularLocation>
</comment>
<feature type="domain" description="GST N-terminal" evidence="2">
    <location>
        <begin position="4"/>
        <end position="92"/>
    </location>
</feature>
<dbReference type="PROSITE" id="PS50404">
    <property type="entry name" value="GST_NTER"/>
    <property type="match status" value="1"/>
</dbReference>
<proteinExistence type="inferred from homology"/>
<dbReference type="InterPro" id="IPR036249">
    <property type="entry name" value="Thioredoxin-like_sf"/>
</dbReference>
<dbReference type="Gramene" id="ERM94462">
    <property type="protein sequence ID" value="ERM94462"/>
    <property type="gene ID" value="AMTR_s00010p00260340"/>
</dbReference>
<dbReference type="GO" id="GO:0005829">
    <property type="term" value="C:cytosol"/>
    <property type="evidence" value="ECO:0007669"/>
    <property type="project" value="UniProtKB-SubCell"/>
</dbReference>
<dbReference type="InterPro" id="IPR036282">
    <property type="entry name" value="Glutathione-S-Trfase_C_sf"/>
</dbReference>
<gene>
    <name evidence="3" type="ORF">AMTR_s00010p00260340</name>
</gene>
<protein>
    <recommendedName>
        <fullName evidence="1">Glutathione S-transferase</fullName>
        <ecNumber evidence="1">2.5.1.18</ecNumber>
    </recommendedName>
</protein>
<keyword evidence="1" id="KW-0808">Transferase</keyword>
<dbReference type="HOGENOM" id="CLU_011226_18_1_1"/>
<evidence type="ECO:0000313" key="3">
    <source>
        <dbReference type="EMBL" id="ERM94462.1"/>
    </source>
</evidence>
<dbReference type="PANTHER" id="PTHR11260">
    <property type="entry name" value="GLUTATHIONE S-TRANSFERASE, GST, SUPERFAMILY, GST DOMAIN CONTAINING"/>
    <property type="match status" value="1"/>
</dbReference>
<dbReference type="GO" id="GO:0005737">
    <property type="term" value="C:cytoplasm"/>
    <property type="evidence" value="ECO:0000318"/>
    <property type="project" value="GO_Central"/>
</dbReference>
<evidence type="ECO:0000313" key="4">
    <source>
        <dbReference type="Proteomes" id="UP000017836"/>
    </source>
</evidence>
<dbReference type="CDD" id="cd03185">
    <property type="entry name" value="GST_C_Tau"/>
    <property type="match status" value="1"/>
</dbReference>
<reference evidence="4" key="1">
    <citation type="journal article" date="2013" name="Science">
        <title>The Amborella genome and the evolution of flowering plants.</title>
        <authorList>
            <consortium name="Amborella Genome Project"/>
        </authorList>
    </citation>
    <scope>NUCLEOTIDE SEQUENCE [LARGE SCALE GENOMIC DNA]</scope>
</reference>
<dbReference type="GO" id="GO:0004364">
    <property type="term" value="F:glutathione transferase activity"/>
    <property type="evidence" value="ECO:0000318"/>
    <property type="project" value="GO_Central"/>
</dbReference>